<evidence type="ECO:0000259" key="1">
    <source>
        <dbReference type="Pfam" id="PF14420"/>
    </source>
</evidence>
<accession>R0J3S7</accession>
<dbReference type="STRING" id="671987.R0J3S7"/>
<dbReference type="PANTHER" id="PTHR38788:SF5">
    <property type="entry name" value="CLR5 DOMAIN-CONTAINING PROTEIN"/>
    <property type="match status" value="1"/>
</dbReference>
<keyword evidence="3" id="KW-1185">Reference proteome</keyword>
<dbReference type="eggNOG" id="ENOG502RGNJ">
    <property type="taxonomic scope" value="Eukaryota"/>
</dbReference>
<sequence length="147" mass="17561">MVYSWDDKEAVCYRLYVEERRSLEEVISYWEARGFTPSKRAFQTQFKRWDFPSKQNPAHKNPALVARLHQLWEQNYTQKDMVDTLQAEGFSINDRELLRLRLRLKLLLRESVSSLAQFAKKRDRWPRHSMHRRANADLLGSTSPFCA</sequence>
<dbReference type="GeneID" id="19401803"/>
<dbReference type="InterPro" id="IPR025676">
    <property type="entry name" value="Clr5_dom"/>
</dbReference>
<dbReference type="EMBL" id="KB908481">
    <property type="protein sequence ID" value="EOA91396.1"/>
    <property type="molecule type" value="Genomic_DNA"/>
</dbReference>
<proteinExistence type="predicted"/>
<dbReference type="HOGENOM" id="CLU_1769256_0_0_1"/>
<dbReference type="RefSeq" id="XP_008020046.1">
    <property type="nucleotide sequence ID" value="XM_008021855.1"/>
</dbReference>
<evidence type="ECO:0000313" key="3">
    <source>
        <dbReference type="Proteomes" id="UP000016935"/>
    </source>
</evidence>
<protein>
    <recommendedName>
        <fullName evidence="1">Clr5 domain-containing protein</fullName>
    </recommendedName>
</protein>
<gene>
    <name evidence="2" type="ORF">SETTUDRAFT_18092</name>
</gene>
<evidence type="ECO:0000313" key="2">
    <source>
        <dbReference type="EMBL" id="EOA91396.1"/>
    </source>
</evidence>
<organism evidence="2 3">
    <name type="scientific">Exserohilum turcicum (strain 28A)</name>
    <name type="common">Northern leaf blight fungus</name>
    <name type="synonym">Setosphaeria turcica</name>
    <dbReference type="NCBI Taxonomy" id="671987"/>
    <lineage>
        <taxon>Eukaryota</taxon>
        <taxon>Fungi</taxon>
        <taxon>Dikarya</taxon>
        <taxon>Ascomycota</taxon>
        <taxon>Pezizomycotina</taxon>
        <taxon>Dothideomycetes</taxon>
        <taxon>Pleosporomycetidae</taxon>
        <taxon>Pleosporales</taxon>
        <taxon>Pleosporineae</taxon>
        <taxon>Pleosporaceae</taxon>
        <taxon>Exserohilum</taxon>
    </lineage>
</organism>
<reference evidence="2 3" key="2">
    <citation type="journal article" date="2013" name="PLoS Genet.">
        <title>Comparative genome structure, secondary metabolite, and effector coding capacity across Cochliobolus pathogens.</title>
        <authorList>
            <person name="Condon B.J."/>
            <person name="Leng Y."/>
            <person name="Wu D."/>
            <person name="Bushley K.E."/>
            <person name="Ohm R.A."/>
            <person name="Otillar R."/>
            <person name="Martin J."/>
            <person name="Schackwitz W."/>
            <person name="Grimwood J."/>
            <person name="MohdZainudin N."/>
            <person name="Xue C."/>
            <person name="Wang R."/>
            <person name="Manning V.A."/>
            <person name="Dhillon B."/>
            <person name="Tu Z.J."/>
            <person name="Steffenson B.J."/>
            <person name="Salamov A."/>
            <person name="Sun H."/>
            <person name="Lowry S."/>
            <person name="LaButti K."/>
            <person name="Han J."/>
            <person name="Copeland A."/>
            <person name="Lindquist E."/>
            <person name="Barry K."/>
            <person name="Schmutz J."/>
            <person name="Baker S.E."/>
            <person name="Ciuffetti L.M."/>
            <person name="Grigoriev I.V."/>
            <person name="Zhong S."/>
            <person name="Turgeon B.G."/>
        </authorList>
    </citation>
    <scope>NUCLEOTIDE SEQUENCE [LARGE SCALE GENOMIC DNA]</scope>
    <source>
        <strain evidence="3">28A</strain>
    </source>
</reference>
<dbReference type="AlphaFoldDB" id="R0J3S7"/>
<dbReference type="Proteomes" id="UP000016935">
    <property type="component" value="Unassembled WGS sequence"/>
</dbReference>
<name>R0J3S7_EXST2</name>
<feature type="domain" description="Clr5" evidence="1">
    <location>
        <begin position="1"/>
        <end position="52"/>
    </location>
</feature>
<dbReference type="OrthoDB" id="4115389at2759"/>
<reference evidence="2 3" key="1">
    <citation type="journal article" date="2012" name="PLoS Pathog.">
        <title>Diverse lifestyles and strategies of plant pathogenesis encoded in the genomes of eighteen Dothideomycetes fungi.</title>
        <authorList>
            <person name="Ohm R.A."/>
            <person name="Feau N."/>
            <person name="Henrissat B."/>
            <person name="Schoch C.L."/>
            <person name="Horwitz B.A."/>
            <person name="Barry K.W."/>
            <person name="Condon B.J."/>
            <person name="Copeland A.C."/>
            <person name="Dhillon B."/>
            <person name="Glaser F."/>
            <person name="Hesse C.N."/>
            <person name="Kosti I."/>
            <person name="LaButti K."/>
            <person name="Lindquist E.A."/>
            <person name="Lucas S."/>
            <person name="Salamov A.A."/>
            <person name="Bradshaw R.E."/>
            <person name="Ciuffetti L."/>
            <person name="Hamelin R.C."/>
            <person name="Kema G.H.J."/>
            <person name="Lawrence C."/>
            <person name="Scott J.A."/>
            <person name="Spatafora J.W."/>
            <person name="Turgeon B.G."/>
            <person name="de Wit P.J.G.M."/>
            <person name="Zhong S."/>
            <person name="Goodwin S.B."/>
            <person name="Grigoriev I.V."/>
        </authorList>
    </citation>
    <scope>NUCLEOTIDE SEQUENCE [LARGE SCALE GENOMIC DNA]</scope>
    <source>
        <strain evidence="3">28A</strain>
    </source>
</reference>
<dbReference type="Pfam" id="PF14420">
    <property type="entry name" value="Clr5"/>
    <property type="match status" value="1"/>
</dbReference>
<dbReference type="PANTHER" id="PTHR38788">
    <property type="entry name" value="CLR5 DOMAIN-CONTAINING PROTEIN"/>
    <property type="match status" value="1"/>
</dbReference>